<protein>
    <submittedName>
        <fullName evidence="5">Dynamin-binding protein-like</fullName>
    </submittedName>
</protein>
<reference evidence="5" key="1">
    <citation type="submission" date="2025-08" db="UniProtKB">
        <authorList>
            <consortium name="RefSeq"/>
        </authorList>
    </citation>
    <scope>IDENTIFICATION</scope>
</reference>
<evidence type="ECO:0000313" key="4">
    <source>
        <dbReference type="Proteomes" id="UP001652625"/>
    </source>
</evidence>
<sequence length="399" mass="44881">MAGGVVKCVFDFNGDTNGDLSLVAGDYVKITNTLNDNWYEGVSDNGCKGRFPKVFTEDCEGIMDLAIALSKFDAEQENDLSLEKGDIVLISDVIDENWMQGFKKGCLNKGIFPKAFVNYVDNEIVLKEFKKTSVSLFTKDSVIDIIADVISNFSAQFNDELTLKVGTKIKFIKSIDNFWSFGESLEDKKQGIFPTEFVKLPSNIEFNSNKNLKNKEIIDLGVNNAVSSEPYDDSSSFTDNKSSYLKKAFALFSFSSAEPGDLNFEKDSEILIVEKINEHWFKGRFNDKEGIFPSSFVKIADEKTTWQTELSFANVLENQVCCDDAVYIPEDVNQCKTTDFAVSNYNKKNTNQNLLTSKKLNEENLMSGCALKITNPLLIIPFSYRKNENSNVVVLKKLF</sequence>
<organism evidence="4 5">
    <name type="scientific">Hydra vulgaris</name>
    <name type="common">Hydra</name>
    <name type="synonym">Hydra attenuata</name>
    <dbReference type="NCBI Taxonomy" id="6087"/>
    <lineage>
        <taxon>Eukaryota</taxon>
        <taxon>Metazoa</taxon>
        <taxon>Cnidaria</taxon>
        <taxon>Hydrozoa</taxon>
        <taxon>Hydroidolina</taxon>
        <taxon>Anthoathecata</taxon>
        <taxon>Aplanulata</taxon>
        <taxon>Hydridae</taxon>
        <taxon>Hydra</taxon>
    </lineage>
</organism>
<gene>
    <name evidence="5" type="primary">LOC136080320</name>
</gene>
<feature type="domain" description="SH3" evidence="3">
    <location>
        <begin position="1"/>
        <end position="61"/>
    </location>
</feature>
<dbReference type="InterPro" id="IPR001452">
    <property type="entry name" value="SH3_domain"/>
</dbReference>
<dbReference type="Pfam" id="PF07653">
    <property type="entry name" value="SH3_2"/>
    <property type="match status" value="1"/>
</dbReference>
<dbReference type="PANTHER" id="PTHR14167">
    <property type="entry name" value="SH3 DOMAIN-CONTAINING"/>
    <property type="match status" value="1"/>
</dbReference>
<feature type="domain" description="SH3" evidence="3">
    <location>
        <begin position="243"/>
        <end position="302"/>
    </location>
</feature>
<evidence type="ECO:0000313" key="5">
    <source>
        <dbReference type="RefSeq" id="XP_065653009.1"/>
    </source>
</evidence>
<dbReference type="SUPFAM" id="SSF50044">
    <property type="entry name" value="SH3-domain"/>
    <property type="match status" value="4"/>
</dbReference>
<accession>A0ABM4BUZ0</accession>
<dbReference type="Proteomes" id="UP001652625">
    <property type="component" value="Chromosome 05"/>
</dbReference>
<evidence type="ECO:0000256" key="1">
    <source>
        <dbReference type="ARBA" id="ARBA00022443"/>
    </source>
</evidence>
<evidence type="ECO:0000256" key="2">
    <source>
        <dbReference type="PROSITE-ProRule" id="PRU00192"/>
    </source>
</evidence>
<dbReference type="PANTHER" id="PTHR14167:SF107">
    <property type="entry name" value="PROTEIN CBG06887"/>
    <property type="match status" value="1"/>
</dbReference>
<dbReference type="PRINTS" id="PR00499">
    <property type="entry name" value="P67PHOX"/>
</dbReference>
<proteinExistence type="predicted"/>
<feature type="domain" description="SH3" evidence="3">
    <location>
        <begin position="142"/>
        <end position="203"/>
    </location>
</feature>
<keyword evidence="4" id="KW-1185">Reference proteome</keyword>
<dbReference type="RefSeq" id="XP_065653009.1">
    <property type="nucleotide sequence ID" value="XM_065796937.1"/>
</dbReference>
<name>A0ABM4BUZ0_HYDVU</name>
<dbReference type="InterPro" id="IPR036028">
    <property type="entry name" value="SH3-like_dom_sf"/>
</dbReference>
<keyword evidence="1 2" id="KW-0728">SH3 domain</keyword>
<dbReference type="GeneID" id="136080320"/>
<evidence type="ECO:0000259" key="3">
    <source>
        <dbReference type="PROSITE" id="PS50002"/>
    </source>
</evidence>
<dbReference type="InterPro" id="IPR050384">
    <property type="entry name" value="Endophilin_SH3RF"/>
</dbReference>
<dbReference type="Pfam" id="PF00018">
    <property type="entry name" value="SH3_1"/>
    <property type="match status" value="3"/>
</dbReference>
<dbReference type="CDD" id="cd00174">
    <property type="entry name" value="SH3"/>
    <property type="match status" value="1"/>
</dbReference>
<dbReference type="PROSITE" id="PS50002">
    <property type="entry name" value="SH3"/>
    <property type="match status" value="3"/>
</dbReference>
<dbReference type="SMART" id="SM00326">
    <property type="entry name" value="SH3"/>
    <property type="match status" value="4"/>
</dbReference>
<dbReference type="Gene3D" id="2.30.30.40">
    <property type="entry name" value="SH3 Domains"/>
    <property type="match status" value="4"/>
</dbReference>